<dbReference type="EMBL" id="LWDX02048546">
    <property type="protein sequence ID" value="OEL21174.1"/>
    <property type="molecule type" value="Genomic_DNA"/>
</dbReference>
<evidence type="ECO:0000259" key="3">
    <source>
        <dbReference type="Pfam" id="PF25043"/>
    </source>
</evidence>
<dbReference type="OrthoDB" id="1149618at2759"/>
<proteinExistence type="predicted"/>
<sequence length="638" mass="70901">MSSTAAGARLLGGDAPPPAPSVCPCPAQSFQALVAGLDSDGVDWGTFANPCVQFFLADGSTPPQRLRALLVAAWNYDPDTALKLVCNLRGVRGTGRGDREGFYTAALWMHQAHPHTLALNLPALVEFGYIKDFPELLYRLVKGPDVREVEKAKAKAWAKARKEEEAGAGLPLAGRKRARSDDCDGHDDPAPAAPSDDHNTKAASAPAPSKTEEMARLAARALRMYGDDSAYRFLFDSVADFFADRLKSDLEKKANGEEHEIGLAAKWCPSVDSSFNRATLLCEAIARRLFPGDSNAAGGDPQHQERYYVYRVLGHLRRKVLVPLRKVLMLPEVYMSAQEWSELPYQRVARKAMERYEAIFLKQDEMRFKGFIAGREQREAKHILRATGLFRAGGVVVDDILPHQILVSLMAQVKQGWLPWTRLVARVRGDGLFRNCMAVCDLSDGTRGTRRDVCVAPGLLISELAEEDWENLLWPFGAAAPCLIRDAVSIRERLDAVGQIDGGDSKVVDLRAVFGYILSKALWLQISPEKMVRTIFVVTDEQEFEQALPRPWRRDYKAICESFSNHGYAHVVPQVVYWNLGGRRSAALTSTRDGVMRLSGYSDSFFRMFIELGGIVGPEDEMRASIKGHHYGKLKVFY</sequence>
<name>A0A1E5V821_9POAL</name>
<feature type="domain" description="DUF2828" evidence="2">
    <location>
        <begin position="48"/>
        <end position="374"/>
    </location>
</feature>
<gene>
    <name evidence="4" type="ORF">BAE44_0017807</name>
</gene>
<feature type="domain" description="DUF7788" evidence="3">
    <location>
        <begin position="435"/>
        <end position="623"/>
    </location>
</feature>
<protein>
    <submittedName>
        <fullName evidence="4">Uncharacterized protein</fullName>
    </submittedName>
</protein>
<evidence type="ECO:0000313" key="4">
    <source>
        <dbReference type="EMBL" id="OEL21174.1"/>
    </source>
</evidence>
<dbReference type="Pfam" id="PF25043">
    <property type="entry name" value="DUF7788"/>
    <property type="match status" value="1"/>
</dbReference>
<organism evidence="4 5">
    <name type="scientific">Dichanthelium oligosanthes</name>
    <dbReference type="NCBI Taxonomy" id="888268"/>
    <lineage>
        <taxon>Eukaryota</taxon>
        <taxon>Viridiplantae</taxon>
        <taxon>Streptophyta</taxon>
        <taxon>Embryophyta</taxon>
        <taxon>Tracheophyta</taxon>
        <taxon>Spermatophyta</taxon>
        <taxon>Magnoliopsida</taxon>
        <taxon>Liliopsida</taxon>
        <taxon>Poales</taxon>
        <taxon>Poaceae</taxon>
        <taxon>PACMAD clade</taxon>
        <taxon>Panicoideae</taxon>
        <taxon>Panicodae</taxon>
        <taxon>Paniceae</taxon>
        <taxon>Dichantheliinae</taxon>
        <taxon>Dichanthelium</taxon>
    </lineage>
</organism>
<comment type="caution">
    <text evidence="4">The sequence shown here is derived from an EMBL/GenBank/DDBJ whole genome shotgun (WGS) entry which is preliminary data.</text>
</comment>
<dbReference type="PANTHER" id="PTHR31373">
    <property type="entry name" value="OS06G0652100 PROTEIN"/>
    <property type="match status" value="1"/>
</dbReference>
<reference evidence="4 5" key="1">
    <citation type="submission" date="2016-09" db="EMBL/GenBank/DDBJ databases">
        <title>The draft genome of Dichanthelium oligosanthes: A C3 panicoid grass species.</title>
        <authorList>
            <person name="Studer A.J."/>
            <person name="Schnable J.C."/>
            <person name="Brutnell T.P."/>
        </authorList>
    </citation>
    <scope>NUCLEOTIDE SEQUENCE [LARGE SCALE GENOMIC DNA]</scope>
    <source>
        <strain evidence="5">cv. Kellogg 1175</strain>
        <tissue evidence="4">Leaf</tissue>
    </source>
</reference>
<evidence type="ECO:0000313" key="5">
    <source>
        <dbReference type="Proteomes" id="UP000095767"/>
    </source>
</evidence>
<dbReference type="Pfam" id="PF11443">
    <property type="entry name" value="DUF2828"/>
    <property type="match status" value="1"/>
</dbReference>
<dbReference type="InterPro" id="IPR056690">
    <property type="entry name" value="DUF7788"/>
</dbReference>
<dbReference type="PIRSF" id="PIRSF015417">
    <property type="entry name" value="T31B5_30_vWA"/>
    <property type="match status" value="1"/>
</dbReference>
<keyword evidence="5" id="KW-1185">Reference proteome</keyword>
<feature type="region of interest" description="Disordered" evidence="1">
    <location>
        <begin position="168"/>
        <end position="212"/>
    </location>
</feature>
<dbReference type="InterPro" id="IPR011205">
    <property type="entry name" value="UCP015417_vWA"/>
</dbReference>
<dbReference type="AlphaFoldDB" id="A0A1E5V821"/>
<dbReference type="PANTHER" id="PTHR31373:SF27">
    <property type="entry name" value="TROVE DOMAIN-CONTAINING PROTEIN"/>
    <property type="match status" value="1"/>
</dbReference>
<evidence type="ECO:0000256" key="1">
    <source>
        <dbReference type="SAM" id="MobiDB-lite"/>
    </source>
</evidence>
<dbReference type="Proteomes" id="UP000095767">
    <property type="component" value="Unassembled WGS sequence"/>
</dbReference>
<accession>A0A1E5V821</accession>
<feature type="compositionally biased region" description="Basic and acidic residues" evidence="1">
    <location>
        <begin position="179"/>
        <end position="200"/>
    </location>
</feature>
<evidence type="ECO:0000259" key="2">
    <source>
        <dbReference type="Pfam" id="PF11443"/>
    </source>
</evidence>
<dbReference type="InterPro" id="IPR058580">
    <property type="entry name" value="DUF2828"/>
</dbReference>